<accession>A0A2U8I2S1</accession>
<dbReference type="KEGG" id="fsm:CCS41_01055"/>
<dbReference type="RefSeq" id="WP_072549984.1">
    <property type="nucleotide sequence ID" value="NZ_CP021659.1"/>
</dbReference>
<dbReference type="AlphaFoldDB" id="A0A2U8I2S1"/>
<proteinExistence type="predicted"/>
<name>A0A2U8I2S1_9GAMM</name>
<sequence length="90" mass="10234">MLHFFNHPGYEYEGWNNKAIAQALRIHEKTVRQPVTDWLSDEKLKPKNGGSYSKLSVDNSSLLEKHIESTTYTCVMDICAYVDIDAVPSS</sequence>
<evidence type="ECO:0000313" key="2">
    <source>
        <dbReference type="Proteomes" id="UP000261875"/>
    </source>
</evidence>
<reference evidence="1 2" key="1">
    <citation type="submission" date="2017-05" db="EMBL/GenBank/DDBJ databases">
        <title>Genome sequence of Candidatus Fukatsuia symbiotica and Candidatus Hamiltonella defensa from Acyrthosiphon pisum strain 5D.</title>
        <authorList>
            <person name="Patel V.A."/>
            <person name="Chevignon G."/>
            <person name="Russell J.A."/>
            <person name="Oliver K.M."/>
        </authorList>
    </citation>
    <scope>NUCLEOTIDE SEQUENCE [LARGE SCALE GENOMIC DNA]</scope>
    <source>
        <strain evidence="1 2">5D</strain>
    </source>
</reference>
<dbReference type="Proteomes" id="UP000261875">
    <property type="component" value="Chromosome"/>
</dbReference>
<evidence type="ECO:0000313" key="1">
    <source>
        <dbReference type="EMBL" id="AWK13401.1"/>
    </source>
</evidence>
<keyword evidence="2" id="KW-1185">Reference proteome</keyword>
<protein>
    <submittedName>
        <fullName evidence="1">Uncharacterized protein</fullName>
    </submittedName>
</protein>
<gene>
    <name evidence="1" type="ORF">CCS41_01055</name>
</gene>
<dbReference type="EMBL" id="CP021659">
    <property type="protein sequence ID" value="AWK13401.1"/>
    <property type="molecule type" value="Genomic_DNA"/>
</dbReference>
<organism evidence="1 2">
    <name type="scientific">Candidatus Fukatsuia symbiotica</name>
    <dbReference type="NCBI Taxonomy" id="1878942"/>
    <lineage>
        <taxon>Bacteria</taxon>
        <taxon>Pseudomonadati</taxon>
        <taxon>Pseudomonadota</taxon>
        <taxon>Gammaproteobacteria</taxon>
        <taxon>Enterobacterales</taxon>
        <taxon>Yersiniaceae</taxon>
        <taxon>Candidatus Fukatsuia</taxon>
    </lineage>
</organism>